<organism evidence="2 3">
    <name type="scientific">Ureibacillus thermophilus</name>
    <dbReference type="NCBI Taxonomy" id="367743"/>
    <lineage>
        <taxon>Bacteria</taxon>
        <taxon>Bacillati</taxon>
        <taxon>Bacillota</taxon>
        <taxon>Bacilli</taxon>
        <taxon>Bacillales</taxon>
        <taxon>Caryophanaceae</taxon>
        <taxon>Ureibacillus</taxon>
    </lineage>
</organism>
<dbReference type="Pfam" id="PF13302">
    <property type="entry name" value="Acetyltransf_3"/>
    <property type="match status" value="1"/>
</dbReference>
<dbReference type="KEGG" id="uth:DKZ56_13800"/>
<dbReference type="EMBL" id="CP036528">
    <property type="protein sequence ID" value="QBK26822.1"/>
    <property type="molecule type" value="Genomic_DNA"/>
</dbReference>
<dbReference type="Proteomes" id="UP000291151">
    <property type="component" value="Chromosome"/>
</dbReference>
<dbReference type="GO" id="GO:0016747">
    <property type="term" value="F:acyltransferase activity, transferring groups other than amino-acyl groups"/>
    <property type="evidence" value="ECO:0007669"/>
    <property type="project" value="InterPro"/>
</dbReference>
<dbReference type="InterPro" id="IPR000182">
    <property type="entry name" value="GNAT_dom"/>
</dbReference>
<dbReference type="Gene3D" id="3.40.630.30">
    <property type="match status" value="1"/>
</dbReference>
<reference evidence="2 3" key="1">
    <citation type="submission" date="2019-02" db="EMBL/GenBank/DDBJ databases">
        <title>Ureibacillus thermophilus.</title>
        <authorList>
            <person name="Sunny J.S."/>
            <person name="Natarajan A."/>
            <person name="Saleena L.M."/>
        </authorList>
    </citation>
    <scope>NUCLEOTIDE SEQUENCE [LARGE SCALE GENOMIC DNA]</scope>
    <source>
        <strain evidence="2 3">LM102</strain>
    </source>
</reference>
<feature type="domain" description="N-acetyltransferase" evidence="1">
    <location>
        <begin position="27"/>
        <end position="164"/>
    </location>
</feature>
<sequence>MFLGCMTMNKEVIVKINRLMLESMTDDEIRTLIMNASDLELKNAYSEMLDSCMNDVVNRVWYSPWKVVLGSSKEQIGSIGFKGTPINRSVKIGYNIDSPYEGNGYATEDGKGLIEWAFAQQDVLFIEAETAADNAASMRILEKLEFKPNGTREEGLRFIKEKIK</sequence>
<keyword evidence="2" id="KW-0808">Transferase</keyword>
<gene>
    <name evidence="2" type="ORF">DKZ56_13800</name>
</gene>
<proteinExistence type="predicted"/>
<dbReference type="PANTHER" id="PTHR43792">
    <property type="entry name" value="GNAT FAMILY, PUTATIVE (AFU_ORTHOLOGUE AFUA_3G00765)-RELATED-RELATED"/>
    <property type="match status" value="1"/>
</dbReference>
<name>A0A4P6UY84_9BACL</name>
<protein>
    <submittedName>
        <fullName evidence="2">N-acetyltransferase</fullName>
    </submittedName>
</protein>
<dbReference type="InterPro" id="IPR016181">
    <property type="entry name" value="Acyl_CoA_acyltransferase"/>
</dbReference>
<dbReference type="PANTHER" id="PTHR43792:SF13">
    <property type="entry name" value="ACETYLTRANSFERASE"/>
    <property type="match status" value="1"/>
</dbReference>
<dbReference type="SUPFAM" id="SSF55729">
    <property type="entry name" value="Acyl-CoA N-acyltransferases (Nat)"/>
    <property type="match status" value="1"/>
</dbReference>
<dbReference type="InterPro" id="IPR051531">
    <property type="entry name" value="N-acetyltransferase"/>
</dbReference>
<evidence type="ECO:0000313" key="2">
    <source>
        <dbReference type="EMBL" id="QBK26822.1"/>
    </source>
</evidence>
<keyword evidence="3" id="KW-1185">Reference proteome</keyword>
<dbReference type="AlphaFoldDB" id="A0A4P6UY84"/>
<evidence type="ECO:0000259" key="1">
    <source>
        <dbReference type="PROSITE" id="PS51186"/>
    </source>
</evidence>
<evidence type="ECO:0000313" key="3">
    <source>
        <dbReference type="Proteomes" id="UP000291151"/>
    </source>
</evidence>
<accession>A0A4P6UY84</accession>
<dbReference type="PROSITE" id="PS51186">
    <property type="entry name" value="GNAT"/>
    <property type="match status" value="1"/>
</dbReference>